<protein>
    <submittedName>
        <fullName evidence="2">LAFE_0A07470g1_1</fullName>
    </submittedName>
</protein>
<dbReference type="GO" id="GO:0005737">
    <property type="term" value="C:cytoplasm"/>
    <property type="evidence" value="ECO:0007669"/>
    <property type="project" value="TreeGrafter"/>
</dbReference>
<evidence type="ECO:0000259" key="1">
    <source>
        <dbReference type="PROSITE" id="PS50206"/>
    </source>
</evidence>
<evidence type="ECO:0000313" key="3">
    <source>
        <dbReference type="Proteomes" id="UP000190831"/>
    </source>
</evidence>
<dbReference type="Pfam" id="PF00581">
    <property type="entry name" value="Rhodanese"/>
    <property type="match status" value="1"/>
</dbReference>
<dbReference type="InterPro" id="IPR001763">
    <property type="entry name" value="Rhodanese-like_dom"/>
</dbReference>
<sequence length="145" mass="16560">MQSRSIAAIRYVDASELYQWMKQGVTSMGEQFQVIDVRGSDYIGGHIAKGWNYPYKQLRDNDDVLQDLVDKLKAKGDGVINCVFHCALSQQRGPSAAMRFLRCISDEDLSRFRVWVLRGGFNHWQGVYGSDPSVTEAYRAEIWSM</sequence>
<dbReference type="STRING" id="4955.A0A1G4M723"/>
<dbReference type="Gene3D" id="3.40.250.10">
    <property type="entry name" value="Rhodanese-like domain"/>
    <property type="match status" value="1"/>
</dbReference>
<proteinExistence type="predicted"/>
<dbReference type="GO" id="GO:0004725">
    <property type="term" value="F:protein tyrosine phosphatase activity"/>
    <property type="evidence" value="ECO:0007669"/>
    <property type="project" value="TreeGrafter"/>
</dbReference>
<accession>A0A1G4M723</accession>
<dbReference type="InterPro" id="IPR036873">
    <property type="entry name" value="Rhodanese-like_dom_sf"/>
</dbReference>
<dbReference type="OrthoDB" id="102559at2759"/>
<dbReference type="OMA" id="RGGFTQW"/>
<dbReference type="GO" id="GO:0005634">
    <property type="term" value="C:nucleus"/>
    <property type="evidence" value="ECO:0007669"/>
    <property type="project" value="TreeGrafter"/>
</dbReference>
<dbReference type="EMBL" id="LT598487">
    <property type="protein sequence ID" value="SCV99632.1"/>
    <property type="molecule type" value="Genomic_DNA"/>
</dbReference>
<gene>
    <name evidence="2" type="ORF">LAFE_0A07470G</name>
</gene>
<dbReference type="Proteomes" id="UP000190831">
    <property type="component" value="Chromosome A"/>
</dbReference>
<dbReference type="AlphaFoldDB" id="A0A1G4M723"/>
<name>A0A1G4M723_LACFM</name>
<dbReference type="PANTHER" id="PTHR10828:SF38">
    <property type="entry name" value="ARSENICAL-RESISTANCE PROTEIN 2-RELATED"/>
    <property type="match status" value="1"/>
</dbReference>
<dbReference type="SMART" id="SM00450">
    <property type="entry name" value="RHOD"/>
    <property type="match status" value="1"/>
</dbReference>
<reference evidence="2 3" key="1">
    <citation type="submission" date="2016-03" db="EMBL/GenBank/DDBJ databases">
        <authorList>
            <person name="Devillers H."/>
        </authorList>
    </citation>
    <scope>NUCLEOTIDE SEQUENCE [LARGE SCALE GENOMIC DNA]</scope>
    <source>
        <strain evidence="2">CBS 6772</strain>
    </source>
</reference>
<keyword evidence="3" id="KW-1185">Reference proteome</keyword>
<evidence type="ECO:0000313" key="2">
    <source>
        <dbReference type="EMBL" id="SCV99632.1"/>
    </source>
</evidence>
<dbReference type="PANTHER" id="PTHR10828">
    <property type="entry name" value="M-PHASE INDUCER PHOSPHATASE DUAL SPECIFICITY PHOSPHATASE CDC25"/>
    <property type="match status" value="1"/>
</dbReference>
<dbReference type="PROSITE" id="PS50206">
    <property type="entry name" value="RHODANESE_3"/>
    <property type="match status" value="1"/>
</dbReference>
<feature type="domain" description="Rhodanese" evidence="1">
    <location>
        <begin position="28"/>
        <end position="133"/>
    </location>
</feature>
<organism evidence="2 3">
    <name type="scientific">Lachancea fermentati</name>
    <name type="common">Zygosaccharomyces fermentati</name>
    <dbReference type="NCBI Taxonomy" id="4955"/>
    <lineage>
        <taxon>Eukaryota</taxon>
        <taxon>Fungi</taxon>
        <taxon>Dikarya</taxon>
        <taxon>Ascomycota</taxon>
        <taxon>Saccharomycotina</taxon>
        <taxon>Saccharomycetes</taxon>
        <taxon>Saccharomycetales</taxon>
        <taxon>Saccharomycetaceae</taxon>
        <taxon>Lachancea</taxon>
    </lineage>
</organism>
<dbReference type="SUPFAM" id="SSF52821">
    <property type="entry name" value="Rhodanese/Cell cycle control phosphatase"/>
    <property type="match status" value="1"/>
</dbReference>